<sequence>MNDSFSLFDDAPALEPIPMVDADVRFMHGFYRTPQSQALMQALLAETPWRQESIVLWEKEYLQPRLSAWYGDAGSVYAYSGKRFHPLPWTDTLLAIKHDVEAATSQRFNSVLLNLYRDENDGVGWHSDAEQELGRLPVIASLSLGETRTFRLRHRTRKDITPVSIELTDGSLLLMAGETQRKWQHTITKERMPREARINLTFRTILVPA</sequence>
<dbReference type="PANTHER" id="PTHR31212:SF4">
    <property type="entry name" value="ALPHA-KETOGLUTARATE-DEPENDENT DIOXYGENASE ALKB HOMOLOG 3"/>
    <property type="match status" value="1"/>
</dbReference>
<dbReference type="Pfam" id="PF13532">
    <property type="entry name" value="2OG-FeII_Oxy_2"/>
    <property type="match status" value="1"/>
</dbReference>
<evidence type="ECO:0000256" key="8">
    <source>
        <dbReference type="ARBA" id="ARBA00023204"/>
    </source>
</evidence>
<keyword evidence="3" id="KW-0227">DNA damage</keyword>
<dbReference type="GO" id="GO:0016705">
    <property type="term" value="F:oxidoreductase activity, acting on paired donors, with incorporation or reduction of molecular oxygen"/>
    <property type="evidence" value="ECO:0007669"/>
    <property type="project" value="UniProtKB-ARBA"/>
</dbReference>
<comment type="caution">
    <text evidence="10">The sequence shown here is derived from an EMBL/GenBank/DDBJ whole genome shotgun (WGS) entry which is preliminary data.</text>
</comment>
<evidence type="ECO:0000256" key="5">
    <source>
        <dbReference type="ARBA" id="ARBA00022964"/>
    </source>
</evidence>
<evidence type="ECO:0000259" key="9">
    <source>
        <dbReference type="PROSITE" id="PS51471"/>
    </source>
</evidence>
<keyword evidence="7" id="KW-0408">Iron</keyword>
<dbReference type="PROSITE" id="PS51471">
    <property type="entry name" value="FE2OG_OXY"/>
    <property type="match status" value="1"/>
</dbReference>
<dbReference type="InterPro" id="IPR032854">
    <property type="entry name" value="ALKBH3"/>
</dbReference>
<organism evidence="10 11">
    <name type="scientific">Noviherbaspirillum saxi</name>
    <dbReference type="NCBI Taxonomy" id="2320863"/>
    <lineage>
        <taxon>Bacteria</taxon>
        <taxon>Pseudomonadati</taxon>
        <taxon>Pseudomonadota</taxon>
        <taxon>Betaproteobacteria</taxon>
        <taxon>Burkholderiales</taxon>
        <taxon>Oxalobacteraceae</taxon>
        <taxon>Noviherbaspirillum</taxon>
    </lineage>
</organism>
<proteinExistence type="predicted"/>
<dbReference type="InterPro" id="IPR037151">
    <property type="entry name" value="AlkB-like_sf"/>
</dbReference>
<keyword evidence="6" id="KW-0560">Oxidoreductase</keyword>
<evidence type="ECO:0000256" key="2">
    <source>
        <dbReference type="ARBA" id="ARBA00022723"/>
    </source>
</evidence>
<evidence type="ECO:0000313" key="11">
    <source>
        <dbReference type="Proteomes" id="UP000265955"/>
    </source>
</evidence>
<evidence type="ECO:0000256" key="7">
    <source>
        <dbReference type="ARBA" id="ARBA00023004"/>
    </source>
</evidence>
<accession>A0A3A3FUU4</accession>
<dbReference type="FunFam" id="2.60.120.590:FF:000004">
    <property type="entry name" value="DNA oxidative demethylase ALKBH2"/>
    <property type="match status" value="1"/>
</dbReference>
<evidence type="ECO:0000256" key="4">
    <source>
        <dbReference type="ARBA" id="ARBA00022842"/>
    </source>
</evidence>
<dbReference type="SUPFAM" id="SSF51197">
    <property type="entry name" value="Clavaminate synthase-like"/>
    <property type="match status" value="1"/>
</dbReference>
<keyword evidence="5 10" id="KW-0223">Dioxygenase</keyword>
<dbReference type="Proteomes" id="UP000265955">
    <property type="component" value="Unassembled WGS sequence"/>
</dbReference>
<name>A0A3A3FUU4_9BURK</name>
<comment type="cofactor">
    <cofactor evidence="1">
        <name>Fe(2+)</name>
        <dbReference type="ChEBI" id="CHEBI:29033"/>
    </cofactor>
</comment>
<dbReference type="RefSeq" id="WP_119769280.1">
    <property type="nucleotide sequence ID" value="NZ_QYUO01000001.1"/>
</dbReference>
<dbReference type="OrthoDB" id="190276at2"/>
<feature type="domain" description="Fe2OG dioxygenase" evidence="9">
    <location>
        <begin position="107"/>
        <end position="206"/>
    </location>
</feature>
<dbReference type="AlphaFoldDB" id="A0A3A3FUU4"/>
<keyword evidence="8" id="KW-0234">DNA repair</keyword>
<gene>
    <name evidence="10" type="ORF">D3871_13020</name>
</gene>
<dbReference type="GO" id="GO:0051213">
    <property type="term" value="F:dioxygenase activity"/>
    <property type="evidence" value="ECO:0007669"/>
    <property type="project" value="UniProtKB-KW"/>
</dbReference>
<evidence type="ECO:0000256" key="3">
    <source>
        <dbReference type="ARBA" id="ARBA00022763"/>
    </source>
</evidence>
<keyword evidence="2" id="KW-0479">Metal-binding</keyword>
<dbReference type="GO" id="GO:0016787">
    <property type="term" value="F:hydrolase activity"/>
    <property type="evidence" value="ECO:0007669"/>
    <property type="project" value="UniProtKB-ARBA"/>
</dbReference>
<dbReference type="GO" id="GO:0032451">
    <property type="term" value="F:demethylase activity"/>
    <property type="evidence" value="ECO:0007669"/>
    <property type="project" value="UniProtKB-ARBA"/>
</dbReference>
<evidence type="ECO:0000256" key="6">
    <source>
        <dbReference type="ARBA" id="ARBA00023002"/>
    </source>
</evidence>
<keyword evidence="11" id="KW-1185">Reference proteome</keyword>
<dbReference type="GO" id="GO:0046872">
    <property type="term" value="F:metal ion binding"/>
    <property type="evidence" value="ECO:0007669"/>
    <property type="project" value="UniProtKB-KW"/>
</dbReference>
<dbReference type="InterPro" id="IPR005123">
    <property type="entry name" value="Oxoglu/Fe-dep_dioxygenase_dom"/>
</dbReference>
<evidence type="ECO:0000313" key="10">
    <source>
        <dbReference type="EMBL" id="RJF99340.1"/>
    </source>
</evidence>
<keyword evidence="4" id="KW-0460">Magnesium</keyword>
<dbReference type="GO" id="GO:0006307">
    <property type="term" value="P:DNA alkylation repair"/>
    <property type="evidence" value="ECO:0007669"/>
    <property type="project" value="InterPro"/>
</dbReference>
<reference evidence="11" key="1">
    <citation type="submission" date="2018-09" db="EMBL/GenBank/DDBJ databases">
        <authorList>
            <person name="Zhu H."/>
        </authorList>
    </citation>
    <scope>NUCLEOTIDE SEQUENCE [LARGE SCALE GENOMIC DNA]</scope>
    <source>
        <strain evidence="11">K1R23-30</strain>
    </source>
</reference>
<dbReference type="PANTHER" id="PTHR31212">
    <property type="entry name" value="ALPHA-KETOGLUTARATE-DEPENDENT DIOXYGENASE ALKB HOMOLOG 3"/>
    <property type="match status" value="1"/>
</dbReference>
<dbReference type="InterPro" id="IPR027450">
    <property type="entry name" value="AlkB-like"/>
</dbReference>
<dbReference type="Gene3D" id="2.60.120.590">
    <property type="entry name" value="Alpha-ketoglutarate-dependent dioxygenase AlkB-like"/>
    <property type="match status" value="1"/>
</dbReference>
<dbReference type="GO" id="GO:0140097">
    <property type="term" value="F:catalytic activity, acting on DNA"/>
    <property type="evidence" value="ECO:0007669"/>
    <property type="project" value="UniProtKB-ARBA"/>
</dbReference>
<dbReference type="EMBL" id="QYUO01000001">
    <property type="protein sequence ID" value="RJF99340.1"/>
    <property type="molecule type" value="Genomic_DNA"/>
</dbReference>
<evidence type="ECO:0000256" key="1">
    <source>
        <dbReference type="ARBA" id="ARBA00001954"/>
    </source>
</evidence>
<protein>
    <submittedName>
        <fullName evidence="10">Alpha-ketoglutarate-dependent dioxygenase AlkB</fullName>
    </submittedName>
</protein>